<dbReference type="STRING" id="36745.CLSAP_41300"/>
<dbReference type="SMART" id="SM00895">
    <property type="entry name" value="FCD"/>
    <property type="match status" value="1"/>
</dbReference>
<dbReference type="Gene3D" id="1.20.120.530">
    <property type="entry name" value="GntR ligand-binding domain-like"/>
    <property type="match status" value="1"/>
</dbReference>
<gene>
    <name evidence="5" type="ORF">Cspa_c43640</name>
</gene>
<sequence>MSATNKFNNINNSSKSLGEQMSDRIIQLIIENNWSIGDKLPNEYELADMLNVGRSTVREAIKALVSRNILEIRRGAGTFVSQKCGIVDDPLGLTFVKDKFKLALDLLEVRFMIEPGIAAIAAVEATEEEIQQMTILCNEIEALILKEEPYTEKDIEFHTAIAKSSKNLVMENLIPIINSSIAIFIDITSQELRKETIETHREVLNAITEHDSNGARDAMFLHLVYNRRNIKGVIKKRMND</sequence>
<name>M1N3T0_9CLOT</name>
<dbReference type="Gene3D" id="1.10.10.10">
    <property type="entry name" value="Winged helix-like DNA-binding domain superfamily/Winged helix DNA-binding domain"/>
    <property type="match status" value="1"/>
</dbReference>
<evidence type="ECO:0000256" key="1">
    <source>
        <dbReference type="ARBA" id="ARBA00023015"/>
    </source>
</evidence>
<dbReference type="InterPro" id="IPR000524">
    <property type="entry name" value="Tscrpt_reg_HTH_GntR"/>
</dbReference>
<dbReference type="CDD" id="cd07377">
    <property type="entry name" value="WHTH_GntR"/>
    <property type="match status" value="1"/>
</dbReference>
<keyword evidence="3" id="KW-0804">Transcription</keyword>
<keyword evidence="2" id="KW-0238">DNA-binding</keyword>
<dbReference type="InterPro" id="IPR036388">
    <property type="entry name" value="WH-like_DNA-bd_sf"/>
</dbReference>
<dbReference type="PANTHER" id="PTHR43537">
    <property type="entry name" value="TRANSCRIPTIONAL REGULATOR, GNTR FAMILY"/>
    <property type="match status" value="1"/>
</dbReference>
<dbReference type="InterPro" id="IPR036390">
    <property type="entry name" value="WH_DNA-bd_sf"/>
</dbReference>
<reference evidence="5 6" key="1">
    <citation type="submission" date="2013-02" db="EMBL/GenBank/DDBJ databases">
        <title>Genome sequence of Clostridium saccharoperbutylacetonicum N1-4(HMT).</title>
        <authorList>
            <person name="Poehlein A."/>
            <person name="Daniel R."/>
        </authorList>
    </citation>
    <scope>NUCLEOTIDE SEQUENCE [LARGE SCALE GENOMIC DNA]</scope>
    <source>
        <strain evidence="6">N1-4(HMT)</strain>
    </source>
</reference>
<dbReference type="HOGENOM" id="CLU_017584_9_2_9"/>
<protein>
    <submittedName>
        <fullName evidence="5">Transcriptional regulator</fullName>
    </submittedName>
</protein>
<keyword evidence="6" id="KW-1185">Reference proteome</keyword>
<dbReference type="SUPFAM" id="SSF48008">
    <property type="entry name" value="GntR ligand-binding domain-like"/>
    <property type="match status" value="1"/>
</dbReference>
<dbReference type="eggNOG" id="COG2186">
    <property type="taxonomic scope" value="Bacteria"/>
</dbReference>
<dbReference type="SMART" id="SM00345">
    <property type="entry name" value="HTH_GNTR"/>
    <property type="match status" value="1"/>
</dbReference>
<dbReference type="GO" id="GO:0003700">
    <property type="term" value="F:DNA-binding transcription factor activity"/>
    <property type="evidence" value="ECO:0007669"/>
    <property type="project" value="InterPro"/>
</dbReference>
<dbReference type="SUPFAM" id="SSF46785">
    <property type="entry name" value="Winged helix' DNA-binding domain"/>
    <property type="match status" value="1"/>
</dbReference>
<dbReference type="AlphaFoldDB" id="M1N3T0"/>
<evidence type="ECO:0000259" key="4">
    <source>
        <dbReference type="PROSITE" id="PS50949"/>
    </source>
</evidence>
<dbReference type="PROSITE" id="PS50949">
    <property type="entry name" value="HTH_GNTR"/>
    <property type="match status" value="1"/>
</dbReference>
<evidence type="ECO:0000256" key="2">
    <source>
        <dbReference type="ARBA" id="ARBA00023125"/>
    </source>
</evidence>
<dbReference type="Proteomes" id="UP000011728">
    <property type="component" value="Chromosome"/>
</dbReference>
<proteinExistence type="predicted"/>
<keyword evidence="1" id="KW-0805">Transcription regulation</keyword>
<evidence type="ECO:0000256" key="3">
    <source>
        <dbReference type="ARBA" id="ARBA00023163"/>
    </source>
</evidence>
<evidence type="ECO:0000313" key="6">
    <source>
        <dbReference type="Proteomes" id="UP000011728"/>
    </source>
</evidence>
<accession>M1N3T0</accession>
<dbReference type="InterPro" id="IPR008920">
    <property type="entry name" value="TF_FadR/GntR_C"/>
</dbReference>
<dbReference type="GO" id="GO:0003677">
    <property type="term" value="F:DNA binding"/>
    <property type="evidence" value="ECO:0007669"/>
    <property type="project" value="UniProtKB-KW"/>
</dbReference>
<dbReference type="EMBL" id="CP004121">
    <property type="protein sequence ID" value="AGF58117.1"/>
    <property type="molecule type" value="Genomic_DNA"/>
</dbReference>
<feature type="domain" description="HTH gntR-type" evidence="4">
    <location>
        <begin position="15"/>
        <end position="83"/>
    </location>
</feature>
<dbReference type="OrthoDB" id="9799482at2"/>
<dbReference type="KEGG" id="csr:Cspa_c43640"/>
<dbReference type="InterPro" id="IPR011711">
    <property type="entry name" value="GntR_C"/>
</dbReference>
<dbReference type="PANTHER" id="PTHR43537:SF43">
    <property type="entry name" value="GNTR-FAMILY TRANSCRIPTIONAL REGULATOR"/>
    <property type="match status" value="1"/>
</dbReference>
<dbReference type="Pfam" id="PF00392">
    <property type="entry name" value="GntR"/>
    <property type="match status" value="1"/>
</dbReference>
<dbReference type="Pfam" id="PF07729">
    <property type="entry name" value="FCD"/>
    <property type="match status" value="1"/>
</dbReference>
<dbReference type="PRINTS" id="PR00035">
    <property type="entry name" value="HTHGNTR"/>
</dbReference>
<evidence type="ECO:0000313" key="5">
    <source>
        <dbReference type="EMBL" id="AGF58117.1"/>
    </source>
</evidence>
<organism evidence="5 6">
    <name type="scientific">Clostridium saccharoperbutylacetonicum N1-4(HMT)</name>
    <dbReference type="NCBI Taxonomy" id="931276"/>
    <lineage>
        <taxon>Bacteria</taxon>
        <taxon>Bacillati</taxon>
        <taxon>Bacillota</taxon>
        <taxon>Clostridia</taxon>
        <taxon>Eubacteriales</taxon>
        <taxon>Clostridiaceae</taxon>
        <taxon>Clostridium</taxon>
    </lineage>
</organism>
<dbReference type="RefSeq" id="WP_015394428.1">
    <property type="nucleotide sequence ID" value="NC_020291.1"/>
</dbReference>
<dbReference type="PATRIC" id="fig|931276.5.peg.4396"/>